<dbReference type="InterPro" id="IPR033113">
    <property type="entry name" value="PLA2_histidine"/>
</dbReference>
<evidence type="ECO:0000256" key="3">
    <source>
        <dbReference type="SAM" id="SignalP"/>
    </source>
</evidence>
<evidence type="ECO:0000313" key="4">
    <source>
        <dbReference type="Proteomes" id="UP000036681"/>
    </source>
</evidence>
<dbReference type="GO" id="GO:0050482">
    <property type="term" value="P:arachidonate secretion"/>
    <property type="evidence" value="ECO:0007669"/>
    <property type="project" value="InterPro"/>
</dbReference>
<keyword evidence="3" id="KW-0732">Signal</keyword>
<evidence type="ECO:0000256" key="1">
    <source>
        <dbReference type="ARBA" id="ARBA00004613"/>
    </source>
</evidence>
<dbReference type="GO" id="GO:0006644">
    <property type="term" value="P:phospholipid metabolic process"/>
    <property type="evidence" value="ECO:0007669"/>
    <property type="project" value="InterPro"/>
</dbReference>
<dbReference type="InterPro" id="IPR036444">
    <property type="entry name" value="PLipase_A2_dom_sf"/>
</dbReference>
<sequence>MTLRFEKLLIILLLLSVREVVGIGAAFANWTCGINTLSRLVSYVIALPCEVEVNDCCYMHDRCYEKEHEHPLLYWQSDCDEKFCRCLNEPCSSKHTVDFKNFPKDPVQYARFEKMPQPLYMFVIVVVADLSLNVSVFGSKVQKLAAVT</sequence>
<name>A0A9J2PAC9_ASCLU</name>
<protein>
    <submittedName>
        <fullName evidence="5">Phospholipase A2 domain-containing protein</fullName>
    </submittedName>
</protein>
<comment type="subcellular location">
    <subcellularLocation>
        <location evidence="1">Secreted</location>
    </subcellularLocation>
</comment>
<dbReference type="WBParaSite" id="ALUE_0000688001-mRNA-1">
    <property type="protein sequence ID" value="ALUE_0000688001-mRNA-1"/>
    <property type="gene ID" value="ALUE_0000688001"/>
</dbReference>
<feature type="chain" id="PRO_5039911993" evidence="3">
    <location>
        <begin position="23"/>
        <end position="148"/>
    </location>
</feature>
<dbReference type="GO" id="GO:0005576">
    <property type="term" value="C:extracellular region"/>
    <property type="evidence" value="ECO:0007669"/>
    <property type="project" value="UniProtKB-SubCell"/>
</dbReference>
<dbReference type="Proteomes" id="UP000036681">
    <property type="component" value="Unplaced"/>
</dbReference>
<keyword evidence="4" id="KW-1185">Reference proteome</keyword>
<dbReference type="Gene3D" id="1.20.90.10">
    <property type="entry name" value="Phospholipase A2 domain"/>
    <property type="match status" value="1"/>
</dbReference>
<evidence type="ECO:0000256" key="2">
    <source>
        <dbReference type="ARBA" id="ARBA00022525"/>
    </source>
</evidence>
<keyword evidence="2" id="KW-0964">Secreted</keyword>
<proteinExistence type="predicted"/>
<dbReference type="AlphaFoldDB" id="A0A9J2PAC9"/>
<dbReference type="InterPro" id="IPR053322">
    <property type="entry name" value="PLA2-like"/>
</dbReference>
<dbReference type="PANTHER" id="PTHR34228">
    <property type="entry name" value="PROTEIN CBG09474-RELATED"/>
    <property type="match status" value="1"/>
</dbReference>
<feature type="signal peptide" evidence="3">
    <location>
        <begin position="1"/>
        <end position="22"/>
    </location>
</feature>
<reference evidence="5" key="1">
    <citation type="submission" date="2023-03" db="UniProtKB">
        <authorList>
            <consortium name="WormBaseParasite"/>
        </authorList>
    </citation>
    <scope>IDENTIFICATION</scope>
</reference>
<dbReference type="SUPFAM" id="SSF48619">
    <property type="entry name" value="Phospholipase A2, PLA2"/>
    <property type="match status" value="1"/>
</dbReference>
<evidence type="ECO:0000313" key="5">
    <source>
        <dbReference type="WBParaSite" id="ALUE_0000688001-mRNA-1"/>
    </source>
</evidence>
<accession>A0A9J2PAC9</accession>
<dbReference type="PROSITE" id="PS00118">
    <property type="entry name" value="PA2_HIS"/>
    <property type="match status" value="1"/>
</dbReference>
<dbReference type="GO" id="GO:0004623">
    <property type="term" value="F:phospholipase A2 activity"/>
    <property type="evidence" value="ECO:0007669"/>
    <property type="project" value="InterPro"/>
</dbReference>
<organism evidence="4 5">
    <name type="scientific">Ascaris lumbricoides</name>
    <name type="common">Giant roundworm</name>
    <dbReference type="NCBI Taxonomy" id="6252"/>
    <lineage>
        <taxon>Eukaryota</taxon>
        <taxon>Metazoa</taxon>
        <taxon>Ecdysozoa</taxon>
        <taxon>Nematoda</taxon>
        <taxon>Chromadorea</taxon>
        <taxon>Rhabditida</taxon>
        <taxon>Spirurina</taxon>
        <taxon>Ascaridomorpha</taxon>
        <taxon>Ascaridoidea</taxon>
        <taxon>Ascarididae</taxon>
        <taxon>Ascaris</taxon>
    </lineage>
</organism>